<evidence type="ECO:0000313" key="2">
    <source>
        <dbReference type="EMBL" id="QPH55528.1"/>
    </source>
</evidence>
<evidence type="ECO:0008006" key="4">
    <source>
        <dbReference type="Google" id="ProtNLM"/>
    </source>
</evidence>
<reference evidence="2 3" key="1">
    <citation type="submission" date="2020-11" db="EMBL/GenBank/DDBJ databases">
        <title>Description of Pontivivens ytuae sp. nov. isolated from deep sea sediment of Mariana Trench.</title>
        <authorList>
            <person name="Wang Z."/>
            <person name="Sun Q.-L."/>
            <person name="Xu X.-D."/>
            <person name="Tang Y.-Z."/>
            <person name="Zhang J."/>
        </authorList>
    </citation>
    <scope>NUCLEOTIDE SEQUENCE [LARGE SCALE GENOMIC DNA]</scope>
    <source>
        <strain evidence="2 3">MT2928</strain>
    </source>
</reference>
<name>A0A7S9LUR2_9RHOB</name>
<dbReference type="KEGG" id="poz:I0K15_07275"/>
<dbReference type="EMBL" id="CP064942">
    <property type="protein sequence ID" value="QPH55528.1"/>
    <property type="molecule type" value="Genomic_DNA"/>
</dbReference>
<evidence type="ECO:0000256" key="1">
    <source>
        <dbReference type="SAM" id="SignalP"/>
    </source>
</evidence>
<keyword evidence="1" id="KW-0732">Signal</keyword>
<sequence length="162" mass="17042">MRIPILVLSLLPTAALAEVHVFFREGAPRDRIVIENAGACPLGALSFTLDFTTSLGGVHFDMPRNARGPEDALRVIRGAEFVEEMPQPLRGATDLSFSLNSLPAEEGVAFNFDVDDRMEVGAGALYTIRGPEIEGAAISAGGATARFDAAGEAVLPLSACLS</sequence>
<feature type="signal peptide" evidence="1">
    <location>
        <begin position="1"/>
        <end position="17"/>
    </location>
</feature>
<dbReference type="RefSeq" id="WP_196104752.1">
    <property type="nucleotide sequence ID" value="NZ_CP064942.1"/>
</dbReference>
<dbReference type="AlphaFoldDB" id="A0A7S9LUR2"/>
<feature type="chain" id="PRO_5032430834" description="Aggregation factor core" evidence="1">
    <location>
        <begin position="18"/>
        <end position="162"/>
    </location>
</feature>
<gene>
    <name evidence="2" type="ORF">I0K15_07275</name>
</gene>
<protein>
    <recommendedName>
        <fullName evidence="4">Aggregation factor core</fullName>
    </recommendedName>
</protein>
<evidence type="ECO:0000313" key="3">
    <source>
        <dbReference type="Proteomes" id="UP000594800"/>
    </source>
</evidence>
<proteinExistence type="predicted"/>
<accession>A0A7S9LUR2</accession>
<organism evidence="2 3">
    <name type="scientific">Pontivivens ytuae</name>
    <dbReference type="NCBI Taxonomy" id="2789856"/>
    <lineage>
        <taxon>Bacteria</taxon>
        <taxon>Pseudomonadati</taxon>
        <taxon>Pseudomonadota</taxon>
        <taxon>Alphaproteobacteria</taxon>
        <taxon>Rhodobacterales</taxon>
        <taxon>Paracoccaceae</taxon>
        <taxon>Pontivivens</taxon>
    </lineage>
</organism>
<keyword evidence="3" id="KW-1185">Reference proteome</keyword>
<dbReference type="Proteomes" id="UP000594800">
    <property type="component" value="Chromosome"/>
</dbReference>